<keyword evidence="14" id="KW-1185">Reference proteome</keyword>
<keyword evidence="9" id="KW-1133">Transmembrane helix</keyword>
<comment type="caution">
    <text evidence="13">The sequence shown here is derived from an EMBL/GenBank/DDBJ whole genome shotgun (WGS) entry which is preliminary data.</text>
</comment>
<dbReference type="PANTHER" id="PTHR24421">
    <property type="entry name" value="NITRATE/NITRITE SENSOR PROTEIN NARX-RELATED"/>
    <property type="match status" value="1"/>
</dbReference>
<dbReference type="EC" id="2.7.13.3" evidence="2"/>
<name>A0A8H9L5Z5_9MICO</name>
<evidence type="ECO:0000259" key="11">
    <source>
        <dbReference type="Pfam" id="PF07730"/>
    </source>
</evidence>
<evidence type="ECO:0000256" key="7">
    <source>
        <dbReference type="ARBA" id="ARBA00022840"/>
    </source>
</evidence>
<evidence type="ECO:0000313" key="14">
    <source>
        <dbReference type="Proteomes" id="UP000655589"/>
    </source>
</evidence>
<evidence type="ECO:0000256" key="5">
    <source>
        <dbReference type="ARBA" id="ARBA00022741"/>
    </source>
</evidence>
<dbReference type="Gene3D" id="3.30.565.10">
    <property type="entry name" value="Histidine kinase-like ATPase, C-terminal domain"/>
    <property type="match status" value="1"/>
</dbReference>
<evidence type="ECO:0000259" key="10">
    <source>
        <dbReference type="Pfam" id="PF02518"/>
    </source>
</evidence>
<evidence type="ECO:0000256" key="4">
    <source>
        <dbReference type="ARBA" id="ARBA00022679"/>
    </source>
</evidence>
<keyword evidence="5" id="KW-0547">Nucleotide-binding</keyword>
<evidence type="ECO:0000256" key="8">
    <source>
        <dbReference type="ARBA" id="ARBA00023012"/>
    </source>
</evidence>
<dbReference type="Pfam" id="PF02518">
    <property type="entry name" value="HATPase_c"/>
    <property type="match status" value="1"/>
</dbReference>
<feature type="domain" description="Signal transduction histidine kinase subgroup 3 dimerisation and phosphoacceptor" evidence="11">
    <location>
        <begin position="192"/>
        <end position="256"/>
    </location>
</feature>
<dbReference type="GO" id="GO:0005524">
    <property type="term" value="F:ATP binding"/>
    <property type="evidence" value="ECO:0007669"/>
    <property type="project" value="UniProtKB-KW"/>
</dbReference>
<dbReference type="GO" id="GO:0016020">
    <property type="term" value="C:membrane"/>
    <property type="evidence" value="ECO:0007669"/>
    <property type="project" value="InterPro"/>
</dbReference>
<keyword evidence="6 13" id="KW-0418">Kinase</keyword>
<protein>
    <recommendedName>
        <fullName evidence="2">histidine kinase</fullName>
        <ecNumber evidence="2">2.7.13.3</ecNumber>
    </recommendedName>
</protein>
<keyword evidence="9" id="KW-0472">Membrane</keyword>
<feature type="transmembrane region" description="Helical" evidence="9">
    <location>
        <begin position="123"/>
        <end position="141"/>
    </location>
</feature>
<dbReference type="InterPro" id="IPR003594">
    <property type="entry name" value="HATPase_dom"/>
</dbReference>
<evidence type="ECO:0000259" key="12">
    <source>
        <dbReference type="Pfam" id="PF23539"/>
    </source>
</evidence>
<evidence type="ECO:0000256" key="1">
    <source>
        <dbReference type="ARBA" id="ARBA00000085"/>
    </source>
</evidence>
<accession>A0A8H9L5Z5</accession>
<keyword evidence="7" id="KW-0067">ATP-binding</keyword>
<dbReference type="Gene3D" id="1.20.5.1930">
    <property type="match status" value="1"/>
</dbReference>
<organism evidence="13 14">
    <name type="scientific">Promicromonospora citrea</name>
    <dbReference type="NCBI Taxonomy" id="43677"/>
    <lineage>
        <taxon>Bacteria</taxon>
        <taxon>Bacillati</taxon>
        <taxon>Actinomycetota</taxon>
        <taxon>Actinomycetes</taxon>
        <taxon>Micrococcales</taxon>
        <taxon>Promicromonosporaceae</taxon>
        <taxon>Promicromonospora</taxon>
    </lineage>
</organism>
<dbReference type="Proteomes" id="UP000655589">
    <property type="component" value="Unassembled WGS sequence"/>
</dbReference>
<dbReference type="PANTHER" id="PTHR24421:SF10">
    <property type="entry name" value="NITRATE_NITRITE SENSOR PROTEIN NARQ"/>
    <property type="match status" value="1"/>
</dbReference>
<dbReference type="GO" id="GO:0000155">
    <property type="term" value="F:phosphorelay sensor kinase activity"/>
    <property type="evidence" value="ECO:0007669"/>
    <property type="project" value="InterPro"/>
</dbReference>
<dbReference type="CDD" id="cd16917">
    <property type="entry name" value="HATPase_UhpB-NarQ-NarX-like"/>
    <property type="match status" value="1"/>
</dbReference>
<feature type="transmembrane region" description="Helical" evidence="9">
    <location>
        <begin position="153"/>
        <end position="170"/>
    </location>
</feature>
<keyword evidence="3" id="KW-0597">Phosphoprotein</keyword>
<evidence type="ECO:0000256" key="6">
    <source>
        <dbReference type="ARBA" id="ARBA00022777"/>
    </source>
</evidence>
<evidence type="ECO:0000256" key="3">
    <source>
        <dbReference type="ARBA" id="ARBA00022553"/>
    </source>
</evidence>
<dbReference type="RefSeq" id="WP_229785712.1">
    <property type="nucleotide sequence ID" value="NZ_BMPT01000022.1"/>
</dbReference>
<dbReference type="InterPro" id="IPR036890">
    <property type="entry name" value="HATPase_C_sf"/>
</dbReference>
<dbReference type="InterPro" id="IPR055558">
    <property type="entry name" value="DUF7134"/>
</dbReference>
<feature type="domain" description="Histidine kinase/HSP90-like ATPase" evidence="10">
    <location>
        <begin position="306"/>
        <end position="393"/>
    </location>
</feature>
<dbReference type="SUPFAM" id="SSF55874">
    <property type="entry name" value="ATPase domain of HSP90 chaperone/DNA topoisomerase II/histidine kinase"/>
    <property type="match status" value="1"/>
</dbReference>
<dbReference type="AlphaFoldDB" id="A0A8H9L5Z5"/>
<dbReference type="Pfam" id="PF07730">
    <property type="entry name" value="HisKA_3"/>
    <property type="match status" value="1"/>
</dbReference>
<dbReference type="InterPro" id="IPR011712">
    <property type="entry name" value="Sig_transdc_His_kin_sub3_dim/P"/>
</dbReference>
<gene>
    <name evidence="13" type="ORF">GCM10010102_40800</name>
</gene>
<reference evidence="13" key="1">
    <citation type="journal article" date="2014" name="Int. J. Syst. Evol. Microbiol.">
        <title>Complete genome sequence of Corynebacterium casei LMG S-19264T (=DSM 44701T), isolated from a smear-ripened cheese.</title>
        <authorList>
            <consortium name="US DOE Joint Genome Institute (JGI-PGF)"/>
            <person name="Walter F."/>
            <person name="Albersmeier A."/>
            <person name="Kalinowski J."/>
            <person name="Ruckert C."/>
        </authorList>
    </citation>
    <scope>NUCLEOTIDE SEQUENCE</scope>
    <source>
        <strain evidence="13">JCM 3051</strain>
    </source>
</reference>
<feature type="transmembrane region" description="Helical" evidence="9">
    <location>
        <begin position="83"/>
        <end position="103"/>
    </location>
</feature>
<evidence type="ECO:0000256" key="2">
    <source>
        <dbReference type="ARBA" id="ARBA00012438"/>
    </source>
</evidence>
<dbReference type="GO" id="GO:0046983">
    <property type="term" value="F:protein dimerization activity"/>
    <property type="evidence" value="ECO:0007669"/>
    <property type="project" value="InterPro"/>
</dbReference>
<evidence type="ECO:0000256" key="9">
    <source>
        <dbReference type="SAM" id="Phobius"/>
    </source>
</evidence>
<proteinExistence type="predicted"/>
<feature type="domain" description="DUF7134" evidence="12">
    <location>
        <begin position="17"/>
        <end position="172"/>
    </location>
</feature>
<sequence>MTDLTSSPGRWLSGALDRWHRLDVTVRDLPLALLHLGAGFVPVLREYGTRLGDLPARPLDGWALLAMALLTLPLAVRRRRPVVCVLLVSGGFALAQLLAYPSFACNAFPVALLSTGVHLARRRALVAGLLAAAYVALAVTLDRLGADERPDEYVTFFVALAVIWAAGAWLRSTRAADAERRLRVAEETRTAERSRIARELHDVVTHHVTAMVVQAEAARYLTAAPDRLEQTLDAVTGTGRRAITDLRHLLDVLDPGHEDTAPGPARTPSTGELDTLVEHTRQAGQPVELVREGTPAHDSGSAELVAYRVVQEALTNALKHAPGAATAVRVRHDEREISVEVTTAAAADLRRRAPRGSGRGLAGLRERVDAVGGALAAGPTAGGGFAVSATIPTGAPVPPAAAGRA</sequence>
<dbReference type="EMBL" id="BMPT01000022">
    <property type="protein sequence ID" value="GGM41139.1"/>
    <property type="molecule type" value="Genomic_DNA"/>
</dbReference>
<dbReference type="InterPro" id="IPR050482">
    <property type="entry name" value="Sensor_HK_TwoCompSys"/>
</dbReference>
<comment type="catalytic activity">
    <reaction evidence="1">
        <text>ATP + protein L-histidine = ADP + protein N-phospho-L-histidine.</text>
        <dbReference type="EC" id="2.7.13.3"/>
    </reaction>
</comment>
<evidence type="ECO:0000313" key="13">
    <source>
        <dbReference type="EMBL" id="GGM41139.1"/>
    </source>
</evidence>
<keyword evidence="9" id="KW-0812">Transmembrane</keyword>
<keyword evidence="8" id="KW-0902">Two-component regulatory system</keyword>
<keyword evidence="4" id="KW-0808">Transferase</keyword>
<reference evidence="13" key="2">
    <citation type="submission" date="2020-09" db="EMBL/GenBank/DDBJ databases">
        <authorList>
            <person name="Sun Q."/>
            <person name="Ohkuma M."/>
        </authorList>
    </citation>
    <scope>NUCLEOTIDE SEQUENCE</scope>
    <source>
        <strain evidence="13">JCM 3051</strain>
    </source>
</reference>
<dbReference type="Pfam" id="PF23539">
    <property type="entry name" value="DUF7134"/>
    <property type="match status" value="1"/>
</dbReference>